<dbReference type="Proteomes" id="UP000441754">
    <property type="component" value="Unassembled WGS sequence"/>
</dbReference>
<accession>A0A7K0EIS5</accession>
<organism evidence="1 2">
    <name type="scientific">Larkinella terrae</name>
    <dbReference type="NCBI Taxonomy" id="2025311"/>
    <lineage>
        <taxon>Bacteria</taxon>
        <taxon>Pseudomonadati</taxon>
        <taxon>Bacteroidota</taxon>
        <taxon>Cytophagia</taxon>
        <taxon>Cytophagales</taxon>
        <taxon>Spirosomataceae</taxon>
        <taxon>Larkinella</taxon>
    </lineage>
</organism>
<name>A0A7K0EIS5_9BACT</name>
<protein>
    <submittedName>
        <fullName evidence="1">Uncharacterized protein</fullName>
    </submittedName>
</protein>
<dbReference type="AlphaFoldDB" id="A0A7K0EIS5"/>
<gene>
    <name evidence="1" type="ORF">GJJ30_10635</name>
</gene>
<evidence type="ECO:0000313" key="2">
    <source>
        <dbReference type="Proteomes" id="UP000441754"/>
    </source>
</evidence>
<proteinExistence type="predicted"/>
<dbReference type="EMBL" id="WJXZ01000006">
    <property type="protein sequence ID" value="MRS61743.1"/>
    <property type="molecule type" value="Genomic_DNA"/>
</dbReference>
<evidence type="ECO:0000313" key="1">
    <source>
        <dbReference type="EMBL" id="MRS61743.1"/>
    </source>
</evidence>
<comment type="caution">
    <text evidence="1">The sequence shown here is derived from an EMBL/GenBank/DDBJ whole genome shotgun (WGS) entry which is preliminary data.</text>
</comment>
<keyword evidence="2" id="KW-1185">Reference proteome</keyword>
<reference evidence="1 2" key="1">
    <citation type="journal article" date="2018" name="Antonie Van Leeuwenhoek">
        <title>Larkinella terrae sp. nov., isolated from soil on Jeju Island, South Korea.</title>
        <authorList>
            <person name="Ten L.N."/>
            <person name="Jeon J."/>
            <person name="Park S.J."/>
            <person name="Park S."/>
            <person name="Lee S.Y."/>
            <person name="Kim M.K."/>
            <person name="Jung H.Y."/>
        </authorList>
    </citation>
    <scope>NUCLEOTIDE SEQUENCE [LARGE SCALE GENOMIC DNA]</scope>
    <source>
        <strain evidence="1 2">KCTC 52001</strain>
    </source>
</reference>
<sequence length="110" mass="12556">MTNLQQSLQMNNIPVCIIRDQAERVTVYDPLPVHNKAELAYLLEDRFGIPADMLEVEVHDLGALGYLVFYSCEMRRLRPLELAETAITKGGKKDDNGYWSNSIWLDELTA</sequence>